<reference evidence="1" key="1">
    <citation type="submission" date="2025-08" db="UniProtKB">
        <authorList>
            <consortium name="Ensembl"/>
        </authorList>
    </citation>
    <scope>IDENTIFICATION</scope>
</reference>
<evidence type="ECO:0000313" key="1">
    <source>
        <dbReference type="Ensembl" id="ENSEBUP00000016054.1"/>
    </source>
</evidence>
<dbReference type="Ensembl" id="ENSEBUT00000016630.1">
    <property type="protein sequence ID" value="ENSEBUP00000016054.1"/>
    <property type="gene ID" value="ENSEBUG00000010091.1"/>
</dbReference>
<protein>
    <submittedName>
        <fullName evidence="1">NAD kinase 2, mitochondrial</fullName>
    </submittedName>
</protein>
<dbReference type="GO" id="GO:0005739">
    <property type="term" value="C:mitochondrion"/>
    <property type="evidence" value="ECO:0007669"/>
    <property type="project" value="TreeGrafter"/>
</dbReference>
<dbReference type="InterPro" id="IPR017438">
    <property type="entry name" value="ATP-NAD_kinase_N"/>
</dbReference>
<dbReference type="SUPFAM" id="SSF111331">
    <property type="entry name" value="NAD kinase/diacylglycerol kinase-like"/>
    <property type="match status" value="1"/>
</dbReference>
<dbReference type="InterPro" id="IPR016064">
    <property type="entry name" value="NAD/diacylglycerol_kinase_sf"/>
</dbReference>
<dbReference type="Gene3D" id="2.60.200.30">
    <property type="entry name" value="Probable inorganic polyphosphate/atp-NAD kinase, domain 2"/>
    <property type="match status" value="1"/>
</dbReference>
<dbReference type="OMA" id="YGMNRVE"/>
<name>A0A8C4QIY1_EPTBU</name>
<dbReference type="GO" id="GO:0019674">
    <property type="term" value="P:NAD+ metabolic process"/>
    <property type="evidence" value="ECO:0007669"/>
    <property type="project" value="InterPro"/>
</dbReference>
<dbReference type="GO" id="GO:0003951">
    <property type="term" value="F:NAD+ kinase activity"/>
    <property type="evidence" value="ECO:0007669"/>
    <property type="project" value="InterPro"/>
</dbReference>
<dbReference type="PANTHER" id="PTHR13158:SF5">
    <property type="entry name" value="NAD KINASE 2, MITOCHONDRIAL"/>
    <property type="match status" value="1"/>
</dbReference>
<dbReference type="Proteomes" id="UP000694388">
    <property type="component" value="Unplaced"/>
</dbReference>
<dbReference type="Gene3D" id="3.40.50.10330">
    <property type="entry name" value="Probable inorganic polyphosphate/atp-NAD kinase, domain 1"/>
    <property type="match status" value="1"/>
</dbReference>
<accession>A0A8C4QIY1</accession>
<dbReference type="AlphaFoldDB" id="A0A8C4QIY1"/>
<evidence type="ECO:0000313" key="2">
    <source>
        <dbReference type="Proteomes" id="UP000694388"/>
    </source>
</evidence>
<proteinExistence type="predicted"/>
<reference evidence="1" key="2">
    <citation type="submission" date="2025-09" db="UniProtKB">
        <authorList>
            <consortium name="Ensembl"/>
        </authorList>
    </citation>
    <scope>IDENTIFICATION</scope>
</reference>
<dbReference type="InterPro" id="IPR017437">
    <property type="entry name" value="ATP-NAD_kinase_PpnK-typ_C"/>
</dbReference>
<keyword evidence="2" id="KW-1185">Reference proteome</keyword>
<organism evidence="1 2">
    <name type="scientific">Eptatretus burgeri</name>
    <name type="common">Inshore hagfish</name>
    <dbReference type="NCBI Taxonomy" id="7764"/>
    <lineage>
        <taxon>Eukaryota</taxon>
        <taxon>Metazoa</taxon>
        <taxon>Chordata</taxon>
        <taxon>Craniata</taxon>
        <taxon>Vertebrata</taxon>
        <taxon>Cyclostomata</taxon>
        <taxon>Myxini</taxon>
        <taxon>Myxiniformes</taxon>
        <taxon>Myxinidae</taxon>
        <taxon>Eptatretinae</taxon>
        <taxon>Eptatretus</taxon>
    </lineage>
</organism>
<dbReference type="GeneTree" id="ENSGT00390000006320"/>
<dbReference type="PANTHER" id="PTHR13158">
    <property type="match status" value="1"/>
</dbReference>
<sequence length="355" mass="40608">SHMSFGMSWWRVVARRGPCWCTLIARCYKQRANRERPFNLRKVLLLEKTSRYEFERGRYKYASLSEEDLRNLVRASSIAPTNGAEVRKVQRQDYCEDDVHWADAVISAGGDGTFLLAASKVCDSKKLVFGINTDPDRSEGYLCLPVHFTHNFPLAIHKLRSGNFRYCREQPVPVHFQQIPFSALNEVFIGESLSSRYKFFILVINCKLIYRQLAEASYYEISIDDGPWEKQKSSGINICTGSGSTAWSYNVNKVTKETVQDILKLGKVIFYKFCASLIFDPEEVIMQYSVREPIVNRVYSCTRPRGFAHRVSVRSRCWDACLVLDGAISFEFNDGAVATLAVNPNNALRTLNLRE</sequence>